<keyword evidence="1" id="KW-0812">Transmembrane</keyword>
<evidence type="ECO:0000256" key="1">
    <source>
        <dbReference type="SAM" id="Phobius"/>
    </source>
</evidence>
<keyword evidence="1" id="KW-1133">Transmembrane helix</keyword>
<evidence type="ECO:0000313" key="2">
    <source>
        <dbReference type="EMBL" id="MBQ0827693.1"/>
    </source>
</evidence>
<organism evidence="2 3">
    <name type="scientific">Streptomyces tagetis</name>
    <dbReference type="NCBI Taxonomy" id="2820809"/>
    <lineage>
        <taxon>Bacteria</taxon>
        <taxon>Bacillati</taxon>
        <taxon>Actinomycetota</taxon>
        <taxon>Actinomycetes</taxon>
        <taxon>Kitasatosporales</taxon>
        <taxon>Streptomycetaceae</taxon>
        <taxon>Streptomyces</taxon>
    </lineage>
</organism>
<feature type="transmembrane region" description="Helical" evidence="1">
    <location>
        <begin position="60"/>
        <end position="78"/>
    </location>
</feature>
<dbReference type="Proteomes" id="UP000677875">
    <property type="component" value="Unassembled WGS sequence"/>
</dbReference>
<comment type="caution">
    <text evidence="2">The sequence shown here is derived from an EMBL/GenBank/DDBJ whole genome shotgun (WGS) entry which is preliminary data.</text>
</comment>
<accession>A0A940XQ25</accession>
<gene>
    <name evidence="2" type="ORF">J5Y05_14410</name>
</gene>
<dbReference type="AlphaFoldDB" id="A0A940XQ25"/>
<evidence type="ECO:0000313" key="3">
    <source>
        <dbReference type="Proteomes" id="UP000677875"/>
    </source>
</evidence>
<name>A0A940XQ25_9ACTN</name>
<dbReference type="EMBL" id="JAGPNL010000003">
    <property type="protein sequence ID" value="MBQ0827693.1"/>
    <property type="molecule type" value="Genomic_DNA"/>
</dbReference>
<sequence length="79" mass="8884">MPYEYWCRQCEAVSPEQRDRRADAEDEVIEHRRAAHGGLAPAAGDGVRRVHDETRHGCSGSLLFIAFLVFAVLANCWGR</sequence>
<reference evidence="2" key="1">
    <citation type="submission" date="2021-04" db="EMBL/GenBank/DDBJ databases">
        <title>Genome seq and assembly of Streptomyces sp. RG38.</title>
        <authorList>
            <person name="Chhetri G."/>
        </authorList>
    </citation>
    <scope>NUCLEOTIDE SEQUENCE</scope>
    <source>
        <strain evidence="2">RG38</strain>
    </source>
</reference>
<keyword evidence="1" id="KW-0472">Membrane</keyword>
<proteinExistence type="predicted"/>
<keyword evidence="3" id="KW-1185">Reference proteome</keyword>
<dbReference type="RefSeq" id="WP_210872276.1">
    <property type="nucleotide sequence ID" value="NZ_JAGPNL010000003.1"/>
</dbReference>
<protein>
    <submittedName>
        <fullName evidence="2">Uncharacterized protein</fullName>
    </submittedName>
</protein>